<feature type="domain" description="Thiolase N-terminal" evidence="7">
    <location>
        <begin position="4"/>
        <end position="232"/>
    </location>
</feature>
<dbReference type="InterPro" id="IPR016039">
    <property type="entry name" value="Thiolase-like"/>
</dbReference>
<dbReference type="Gene3D" id="3.40.47.10">
    <property type="match status" value="2"/>
</dbReference>
<evidence type="ECO:0000259" key="7">
    <source>
        <dbReference type="Pfam" id="PF00108"/>
    </source>
</evidence>
<evidence type="ECO:0000256" key="1">
    <source>
        <dbReference type="ARBA" id="ARBA00010982"/>
    </source>
</evidence>
<dbReference type="InterPro" id="IPR050215">
    <property type="entry name" value="Thiolase-like_sf_Thiolase"/>
</dbReference>
<dbReference type="CDD" id="cd00751">
    <property type="entry name" value="thiolase"/>
    <property type="match status" value="1"/>
</dbReference>
<keyword evidence="6" id="KW-0812">Transmembrane</keyword>
<dbReference type="InterPro" id="IPR020616">
    <property type="entry name" value="Thiolase_N"/>
</dbReference>
<feature type="region of interest" description="Disordered" evidence="5">
    <location>
        <begin position="109"/>
        <end position="134"/>
    </location>
</feature>
<sequence>MNAVIVNAKRTIFGKQNGLLKPFLPEDLAAPIISCLSRKLENQIDEVIFGNATGRGGNLARLSALQAGLPFSVPGMTIDRQCGSGLEAVRYACTLIQAGAGTMYIAGGSESSSQSPFSERARFSPESIGDPDMGISAEYTASRYSISRSMQDEYALLSHQRSRSAHDEGCYREEIVPLGELETDEAFLKKRPIEAIISRAKPVFDTSSGTVTAANSSGISDGAAALLVMEEEKAAALGLKPVLRFIGSAVSGIHPNYPPAAPVDAIRKLLAAHNITPEDVDLFEINEAFAVKICVCSRELGIPFSKINVRGGALALGHPYGASGAALVTRLFYEAQRRTDCQYAVAAIGSGGGIGLALLFEILPWTFS</sequence>
<evidence type="ECO:0000313" key="10">
    <source>
        <dbReference type="Proteomes" id="UP000501914"/>
    </source>
</evidence>
<evidence type="ECO:0000313" key="9">
    <source>
        <dbReference type="EMBL" id="QIW79283.1"/>
    </source>
</evidence>
<evidence type="ECO:0000256" key="6">
    <source>
        <dbReference type="SAM" id="Phobius"/>
    </source>
</evidence>
<keyword evidence="2 4" id="KW-0808">Transferase</keyword>
<dbReference type="AlphaFoldDB" id="A0A6H0WJ29"/>
<evidence type="ECO:0000256" key="2">
    <source>
        <dbReference type="ARBA" id="ARBA00022679"/>
    </source>
</evidence>
<dbReference type="GO" id="GO:0010124">
    <property type="term" value="P:phenylacetate catabolic process"/>
    <property type="evidence" value="ECO:0007669"/>
    <property type="project" value="TreeGrafter"/>
</dbReference>
<keyword evidence="6" id="KW-0472">Membrane</keyword>
<dbReference type="GO" id="GO:0003988">
    <property type="term" value="F:acetyl-CoA C-acyltransferase activity"/>
    <property type="evidence" value="ECO:0007669"/>
    <property type="project" value="TreeGrafter"/>
</dbReference>
<dbReference type="InterPro" id="IPR002155">
    <property type="entry name" value="Thiolase"/>
</dbReference>
<dbReference type="InterPro" id="IPR020613">
    <property type="entry name" value="Thiolase_CS"/>
</dbReference>
<keyword evidence="6" id="KW-1133">Transmembrane helix</keyword>
<keyword evidence="10" id="KW-1185">Reference proteome</keyword>
<gene>
    <name evidence="9" type="ORF">G4P54_05490</name>
</gene>
<accession>A0A6H0WJ29</accession>
<dbReference type="EMBL" id="CP048852">
    <property type="protein sequence ID" value="QIW79283.1"/>
    <property type="molecule type" value="Genomic_DNA"/>
</dbReference>
<dbReference type="Pfam" id="PF00108">
    <property type="entry name" value="Thiolase_N"/>
    <property type="match status" value="1"/>
</dbReference>
<dbReference type="SUPFAM" id="SSF53901">
    <property type="entry name" value="Thiolase-like"/>
    <property type="match status" value="1"/>
</dbReference>
<name>A0A6H0WJ29_9BACI</name>
<dbReference type="NCBIfam" id="NF005212">
    <property type="entry name" value="PRK06690.1"/>
    <property type="match status" value="1"/>
</dbReference>
<dbReference type="NCBIfam" id="TIGR01930">
    <property type="entry name" value="AcCoA-C-Actrans"/>
    <property type="match status" value="1"/>
</dbReference>
<dbReference type="InterPro" id="IPR020617">
    <property type="entry name" value="Thiolase_C"/>
</dbReference>
<protein>
    <submittedName>
        <fullName evidence="9">Acetyl-CoA C-acyltransferase</fullName>
    </submittedName>
</protein>
<feature type="compositionally biased region" description="Low complexity" evidence="5">
    <location>
        <begin position="109"/>
        <end position="118"/>
    </location>
</feature>
<dbReference type="KEGG" id="bteq:G4P54_05490"/>
<keyword evidence="3 4" id="KW-0012">Acyltransferase</keyword>
<dbReference type="RefSeq" id="WP_167872026.1">
    <property type="nucleotide sequence ID" value="NZ_CP048852.1"/>
</dbReference>
<evidence type="ECO:0000259" key="8">
    <source>
        <dbReference type="Pfam" id="PF02803"/>
    </source>
</evidence>
<organism evidence="9 10">
    <name type="scientific">Bacillus tequilensis</name>
    <dbReference type="NCBI Taxonomy" id="227866"/>
    <lineage>
        <taxon>Bacteria</taxon>
        <taxon>Bacillati</taxon>
        <taxon>Bacillota</taxon>
        <taxon>Bacilli</taxon>
        <taxon>Bacillales</taxon>
        <taxon>Bacillaceae</taxon>
        <taxon>Bacillus</taxon>
    </lineage>
</organism>
<reference evidence="9 10" key="1">
    <citation type="submission" date="2020-02" db="EMBL/GenBank/DDBJ databases">
        <title>Genome sequencing, annotation and comparative genomic analysis of Bacillus tequilensis EA-CB0015, an effective biological control agent against Pseudocercospora fijiensis in banana plants.</title>
        <authorList>
            <person name="Cuellar-Gaviria T.Z."/>
            <person name="Ju K.-S."/>
            <person name="Villegas-Escobar V."/>
        </authorList>
    </citation>
    <scope>NUCLEOTIDE SEQUENCE [LARGE SCALE GENOMIC DNA]</scope>
    <source>
        <strain evidence="9 10">EA-CB0015</strain>
    </source>
</reference>
<dbReference type="PANTHER" id="PTHR43853:SF3">
    <property type="entry name" value="ACETYL-COA C-ACETYLTRANSFERASE YHFS-RELATED"/>
    <property type="match status" value="1"/>
</dbReference>
<evidence type="ECO:0000256" key="4">
    <source>
        <dbReference type="RuleBase" id="RU003557"/>
    </source>
</evidence>
<feature type="domain" description="Thiolase C-terminal" evidence="8">
    <location>
        <begin position="240"/>
        <end position="361"/>
    </location>
</feature>
<evidence type="ECO:0000256" key="5">
    <source>
        <dbReference type="SAM" id="MobiDB-lite"/>
    </source>
</evidence>
<dbReference type="PANTHER" id="PTHR43853">
    <property type="entry name" value="3-KETOACYL-COA THIOLASE, PEROXISOMAL"/>
    <property type="match status" value="1"/>
</dbReference>
<proteinExistence type="inferred from homology"/>
<dbReference type="Pfam" id="PF02803">
    <property type="entry name" value="Thiolase_C"/>
    <property type="match status" value="1"/>
</dbReference>
<dbReference type="GO" id="GO:0005737">
    <property type="term" value="C:cytoplasm"/>
    <property type="evidence" value="ECO:0007669"/>
    <property type="project" value="UniProtKB-ARBA"/>
</dbReference>
<feature type="transmembrane region" description="Helical" evidence="6">
    <location>
        <begin position="343"/>
        <end position="363"/>
    </location>
</feature>
<dbReference type="PROSITE" id="PS00737">
    <property type="entry name" value="THIOLASE_2"/>
    <property type="match status" value="1"/>
</dbReference>
<evidence type="ECO:0000256" key="3">
    <source>
        <dbReference type="ARBA" id="ARBA00023315"/>
    </source>
</evidence>
<dbReference type="GO" id="GO:0006635">
    <property type="term" value="P:fatty acid beta-oxidation"/>
    <property type="evidence" value="ECO:0007669"/>
    <property type="project" value="TreeGrafter"/>
</dbReference>
<dbReference type="PIRSF" id="PIRSF000429">
    <property type="entry name" value="Ac-CoA_Ac_transf"/>
    <property type="match status" value="1"/>
</dbReference>
<comment type="similarity">
    <text evidence="1 4">Belongs to the thiolase-like superfamily. Thiolase family.</text>
</comment>
<dbReference type="Proteomes" id="UP000501914">
    <property type="component" value="Chromosome"/>
</dbReference>